<evidence type="ECO:0000259" key="2">
    <source>
        <dbReference type="Pfam" id="PF13699"/>
    </source>
</evidence>
<evidence type="ECO:0000259" key="3">
    <source>
        <dbReference type="Pfam" id="PF14521"/>
    </source>
</evidence>
<evidence type="ECO:0008006" key="6">
    <source>
        <dbReference type="Google" id="ProtNLM"/>
    </source>
</evidence>
<sequence>MRTSPNTSPREANGSQAASPTRTNRSFFDEAASSLFFSPVTVQPKLVVGASNDAYEQEADAMASRVMTMNDPASISSPSLASVSPATIQRKCAHCEEEEKKIQRKESSNTETTASADVSYQLTSGRSGGSPLPNQTRGFMENALSADFSNVRLHTDAKAVQLSRQLNAHAFTYGNDVYFNNGQYAPDSRAGKQLLAHELTHVVQQNAGIQRKRIQREPTATVDNVPGACSFDQHHQIEPAVRQATTWLRATIRRLDTFIGSPAREPGVQAALERHFHSSTAETAGRVRRIFGRIDSEILSRPDLQVECHTTTDTSCNAAGAYVTGNLFVFCPAFFNGSANWQAISVIHEMAHTLTGVTHITDRAYQSDRYYRMQSTMEALTNAASYENFCLEVGTNTPQPTTAPRDETNDCNDRQATPIRRSLAQLERWNRNAQNITSDTRPGMLSQWQDLQTSHLGGTAAANILQARRVYDLVYSRLGSSVTLECERSCDRNVTGYYRYFLFITSDTIHVCPMLFSLNEDDRTIEIYRLILMRYGDVSESTSLQLATLAKSVNDRFWAPPTSLTGFD</sequence>
<feature type="domain" description="eCIS core" evidence="2">
    <location>
        <begin position="131"/>
        <end position="208"/>
    </location>
</feature>
<dbReference type="InterPro" id="IPR025295">
    <property type="entry name" value="eCIS_core_dom"/>
</dbReference>
<feature type="domain" description="Lysine-specific metallo-endopeptidase" evidence="3">
    <location>
        <begin position="269"/>
        <end position="389"/>
    </location>
</feature>
<dbReference type="Pfam" id="PF14521">
    <property type="entry name" value="Aspzincin_M35"/>
    <property type="match status" value="1"/>
</dbReference>
<evidence type="ECO:0000313" key="5">
    <source>
        <dbReference type="Proteomes" id="UP000232883"/>
    </source>
</evidence>
<feature type="compositionally biased region" description="Basic and acidic residues" evidence="1">
    <location>
        <begin position="99"/>
        <end position="108"/>
    </location>
</feature>
<dbReference type="GO" id="GO:0004222">
    <property type="term" value="F:metalloendopeptidase activity"/>
    <property type="evidence" value="ECO:0007669"/>
    <property type="project" value="InterPro"/>
</dbReference>
<dbReference type="Proteomes" id="UP000232883">
    <property type="component" value="Chromosome"/>
</dbReference>
<dbReference type="EMBL" id="CP025096">
    <property type="protein sequence ID" value="AUD04877.1"/>
    <property type="molecule type" value="Genomic_DNA"/>
</dbReference>
<reference evidence="4 5" key="1">
    <citation type="submission" date="2017-11" db="EMBL/GenBank/DDBJ databases">
        <title>Taxonomic description and genome sequences of Spirosoma HA7 sp. nov., isolated from pollen microhabitat of Corylus avellana.</title>
        <authorList>
            <person name="Ambika Manirajan B."/>
            <person name="Suarez C."/>
            <person name="Ratering S."/>
            <person name="Geissler-Plaum R."/>
            <person name="Cardinale M."/>
            <person name="Sylvia S."/>
        </authorList>
    </citation>
    <scope>NUCLEOTIDE SEQUENCE [LARGE SCALE GENOMIC DNA]</scope>
    <source>
        <strain evidence="4 5">HA7</strain>
    </source>
</reference>
<name>A0A2K8Z4Q0_9BACT</name>
<dbReference type="OrthoDB" id="4317910at2"/>
<dbReference type="Gene3D" id="3.40.390.10">
    <property type="entry name" value="Collagenase (Catalytic Domain)"/>
    <property type="match status" value="2"/>
</dbReference>
<feature type="region of interest" description="Disordered" evidence="1">
    <location>
        <begin position="1"/>
        <end position="25"/>
    </location>
</feature>
<evidence type="ECO:0000256" key="1">
    <source>
        <dbReference type="SAM" id="MobiDB-lite"/>
    </source>
</evidence>
<evidence type="ECO:0000313" key="4">
    <source>
        <dbReference type="EMBL" id="AUD04877.1"/>
    </source>
</evidence>
<accession>A0A2K8Z4Q0</accession>
<protein>
    <recommendedName>
        <fullName evidence="6">DUF4157 domain-containing protein</fullName>
    </recommendedName>
</protein>
<dbReference type="SUPFAM" id="SSF55486">
    <property type="entry name" value="Metalloproteases ('zincins'), catalytic domain"/>
    <property type="match status" value="1"/>
</dbReference>
<dbReference type="KEGG" id="spir:CWM47_25350"/>
<dbReference type="AlphaFoldDB" id="A0A2K8Z4Q0"/>
<dbReference type="RefSeq" id="WP_100991135.1">
    <property type="nucleotide sequence ID" value="NZ_CP025096.1"/>
</dbReference>
<proteinExistence type="predicted"/>
<dbReference type="Pfam" id="PF13699">
    <property type="entry name" value="eCIS_core"/>
    <property type="match status" value="1"/>
</dbReference>
<dbReference type="InterPro" id="IPR029463">
    <property type="entry name" value="Lys_MEP"/>
</dbReference>
<feature type="region of interest" description="Disordered" evidence="1">
    <location>
        <begin position="99"/>
        <end position="133"/>
    </location>
</feature>
<organism evidence="4 5">
    <name type="scientific">Spirosoma pollinicola</name>
    <dbReference type="NCBI Taxonomy" id="2057025"/>
    <lineage>
        <taxon>Bacteria</taxon>
        <taxon>Pseudomonadati</taxon>
        <taxon>Bacteroidota</taxon>
        <taxon>Cytophagia</taxon>
        <taxon>Cytophagales</taxon>
        <taxon>Cytophagaceae</taxon>
        <taxon>Spirosoma</taxon>
    </lineage>
</organism>
<keyword evidence="5" id="KW-1185">Reference proteome</keyword>
<dbReference type="InterPro" id="IPR024079">
    <property type="entry name" value="MetalloPept_cat_dom_sf"/>
</dbReference>
<feature type="compositionally biased region" description="Polar residues" evidence="1">
    <location>
        <begin position="109"/>
        <end position="125"/>
    </location>
</feature>
<gene>
    <name evidence="4" type="ORF">CWM47_25350</name>
</gene>